<dbReference type="PANTHER" id="PTHR34216">
    <property type="match status" value="1"/>
</dbReference>
<name>A0A926QJJ9_9BACL</name>
<dbReference type="Proteomes" id="UP000650466">
    <property type="component" value="Unassembled WGS sequence"/>
</dbReference>
<reference evidence="4" key="1">
    <citation type="submission" date="2020-09" db="EMBL/GenBank/DDBJ databases">
        <title>Draft Genome Sequence of Paenibacillus sp. WST5.</title>
        <authorList>
            <person name="Bao Z."/>
        </authorList>
    </citation>
    <scope>NUCLEOTIDE SEQUENCE</scope>
    <source>
        <strain evidence="4">WST5</strain>
    </source>
</reference>
<dbReference type="InterPro" id="IPR051398">
    <property type="entry name" value="Polysacch_Deacetylase"/>
</dbReference>
<dbReference type="InterPro" id="IPR011330">
    <property type="entry name" value="Glyco_hydro/deAcase_b/a-brl"/>
</dbReference>
<dbReference type="GO" id="GO:0005975">
    <property type="term" value="P:carbohydrate metabolic process"/>
    <property type="evidence" value="ECO:0007669"/>
    <property type="project" value="InterPro"/>
</dbReference>
<dbReference type="InterPro" id="IPR002509">
    <property type="entry name" value="NODB_dom"/>
</dbReference>
<dbReference type="PANTHER" id="PTHR34216:SF3">
    <property type="entry name" value="POLY-BETA-1,6-N-ACETYL-D-GLUCOSAMINE N-DEACETYLASE"/>
    <property type="match status" value="1"/>
</dbReference>
<dbReference type="GO" id="GO:0016810">
    <property type="term" value="F:hydrolase activity, acting on carbon-nitrogen (but not peptide) bonds"/>
    <property type="evidence" value="ECO:0007669"/>
    <property type="project" value="InterPro"/>
</dbReference>
<proteinExistence type="predicted"/>
<dbReference type="Pfam" id="PF01522">
    <property type="entry name" value="Polysacc_deac_1"/>
    <property type="match status" value="1"/>
</dbReference>
<evidence type="ECO:0000259" key="3">
    <source>
        <dbReference type="PROSITE" id="PS51677"/>
    </source>
</evidence>
<evidence type="ECO:0000256" key="2">
    <source>
        <dbReference type="ARBA" id="ARBA00022729"/>
    </source>
</evidence>
<feature type="domain" description="NodB homology" evidence="3">
    <location>
        <begin position="77"/>
        <end position="273"/>
    </location>
</feature>
<dbReference type="Gene3D" id="3.20.20.370">
    <property type="entry name" value="Glycoside hydrolase/deacetylase"/>
    <property type="match status" value="1"/>
</dbReference>
<comment type="subcellular location">
    <subcellularLocation>
        <location evidence="1">Secreted</location>
    </subcellularLocation>
</comment>
<protein>
    <submittedName>
        <fullName evidence="4">Polysaccharide deacetylase family protein</fullName>
    </submittedName>
</protein>
<evidence type="ECO:0000313" key="5">
    <source>
        <dbReference type="Proteomes" id="UP000650466"/>
    </source>
</evidence>
<evidence type="ECO:0000256" key="1">
    <source>
        <dbReference type="ARBA" id="ARBA00004613"/>
    </source>
</evidence>
<dbReference type="AlphaFoldDB" id="A0A926QJJ9"/>
<dbReference type="SUPFAM" id="SSF88713">
    <property type="entry name" value="Glycoside hydrolase/deacetylase"/>
    <property type="match status" value="1"/>
</dbReference>
<dbReference type="EMBL" id="JACVVD010000003">
    <property type="protein sequence ID" value="MBD0380574.1"/>
    <property type="molecule type" value="Genomic_DNA"/>
</dbReference>
<dbReference type="PROSITE" id="PS51677">
    <property type="entry name" value="NODB"/>
    <property type="match status" value="1"/>
</dbReference>
<dbReference type="GO" id="GO:0005576">
    <property type="term" value="C:extracellular region"/>
    <property type="evidence" value="ECO:0007669"/>
    <property type="project" value="UniProtKB-SubCell"/>
</dbReference>
<accession>A0A926QJJ9</accession>
<keyword evidence="2" id="KW-0732">Signal</keyword>
<evidence type="ECO:0000313" key="4">
    <source>
        <dbReference type="EMBL" id="MBD0380574.1"/>
    </source>
</evidence>
<gene>
    <name evidence="4" type="ORF">ICC18_10645</name>
</gene>
<comment type="caution">
    <text evidence="4">The sequence shown here is derived from an EMBL/GenBank/DDBJ whole genome shotgun (WGS) entry which is preliminary data.</text>
</comment>
<organism evidence="4 5">
    <name type="scientific">Paenibacillus sedimenti</name>
    <dbReference type="NCBI Taxonomy" id="2770274"/>
    <lineage>
        <taxon>Bacteria</taxon>
        <taxon>Bacillati</taxon>
        <taxon>Bacillota</taxon>
        <taxon>Bacilli</taxon>
        <taxon>Bacillales</taxon>
        <taxon>Paenibacillaceae</taxon>
        <taxon>Paenibacillus</taxon>
    </lineage>
</organism>
<sequence length="273" mass="30934">MVVNFFPSLVRANDVIYSNQVSVLVYHHIDDHTEGGVTISTKLFENQLEALKRKGYQFISLDQFKQFMSKGTGIPDNAILVTFDDGYKSFYTNAYPILKKMSVPAVNFVITNKLEDPLGGQTPYLSGSEIIQMRKEYPDIDFQSHSDSMHATRDGKPMLTNKIVKDGLAETDDQFKQRVINDTKTCTRKLNELHGSQTEDAYAYPFGSYDNQTMELLMQAGVQYGFTTKNGMVTRQTDPMQIPRINAGSPYVRAKSVNNLIKQALRHQLQTIH</sequence>
<keyword evidence="5" id="KW-1185">Reference proteome</keyword>